<evidence type="ECO:0000256" key="2">
    <source>
        <dbReference type="ARBA" id="ARBA00022692"/>
    </source>
</evidence>
<name>A0A161MFL5_TRIIF</name>
<dbReference type="InterPro" id="IPR018499">
    <property type="entry name" value="Tetraspanin/Peripherin"/>
</dbReference>
<evidence type="ECO:0000256" key="1">
    <source>
        <dbReference type="ARBA" id="ARBA00004141"/>
    </source>
</evidence>
<evidence type="ECO:0000256" key="3">
    <source>
        <dbReference type="ARBA" id="ARBA00022989"/>
    </source>
</evidence>
<feature type="transmembrane region" description="Helical" evidence="5">
    <location>
        <begin position="12"/>
        <end position="36"/>
    </location>
</feature>
<dbReference type="Gene3D" id="1.10.1450.10">
    <property type="entry name" value="Tetraspanin"/>
    <property type="match status" value="1"/>
</dbReference>
<dbReference type="EMBL" id="GEMB01003572">
    <property type="protein sequence ID" value="JAR99645.1"/>
    <property type="molecule type" value="Transcribed_RNA"/>
</dbReference>
<proteinExistence type="predicted"/>
<evidence type="ECO:0000256" key="5">
    <source>
        <dbReference type="SAM" id="Phobius"/>
    </source>
</evidence>
<reference evidence="6" key="1">
    <citation type="submission" date="2016-04" db="EMBL/GenBank/DDBJ databases">
        <authorList>
            <person name="Calderon-Fernandez G.M.Sr."/>
        </authorList>
    </citation>
    <scope>NUCLEOTIDE SEQUENCE</scope>
    <source>
        <strain evidence="6">Int1</strain>
        <tissue evidence="6">Integument</tissue>
    </source>
</reference>
<feature type="transmembrane region" description="Helical" evidence="5">
    <location>
        <begin position="48"/>
        <end position="70"/>
    </location>
</feature>
<accession>A0A161MFL5</accession>
<organism evidence="6">
    <name type="scientific">Triatoma infestans</name>
    <name type="common">Assassin bug</name>
    <dbReference type="NCBI Taxonomy" id="30076"/>
    <lineage>
        <taxon>Eukaryota</taxon>
        <taxon>Metazoa</taxon>
        <taxon>Ecdysozoa</taxon>
        <taxon>Arthropoda</taxon>
        <taxon>Hexapoda</taxon>
        <taxon>Insecta</taxon>
        <taxon>Pterygota</taxon>
        <taxon>Neoptera</taxon>
        <taxon>Paraneoptera</taxon>
        <taxon>Hemiptera</taxon>
        <taxon>Heteroptera</taxon>
        <taxon>Panheteroptera</taxon>
        <taxon>Cimicomorpha</taxon>
        <taxon>Reduviidae</taxon>
        <taxon>Triatominae</taxon>
        <taxon>Triatoma</taxon>
    </lineage>
</organism>
<comment type="subcellular location">
    <subcellularLocation>
        <location evidence="1">Membrane</location>
        <topology evidence="1">Multi-pass membrane protein</topology>
    </subcellularLocation>
</comment>
<reference evidence="6" key="2">
    <citation type="journal article" date="2017" name="J. Med. Entomol.">
        <title>Transcriptome Analysis of the Triatoma infestans (Hemiptera: Reduviidae) Integument.</title>
        <authorList>
            <person name="Calderon-Fernandez G.M."/>
            <person name="Moriconi D.E."/>
            <person name="Dulbecco A.B."/>
            <person name="Juarez M.P."/>
        </authorList>
    </citation>
    <scope>NUCLEOTIDE SEQUENCE</scope>
    <source>
        <strain evidence="6">Int1</strain>
        <tissue evidence="6">Integument</tissue>
    </source>
</reference>
<dbReference type="PRINTS" id="PR00259">
    <property type="entry name" value="TMFOUR"/>
</dbReference>
<sequence>MVCLPTALWRTLLILVTIATAVVGILLIVIGAYSLSVIGMRFTKLLRVYVNLILLLLGILILIISLIGFFGATRKGPQTLAIYSGLSLFICLCAISIGVVAFLMRQDTAHYQDKVAELYNNVDADSLLAIDELQRNLECCGPDGPEKMEVIIPSCCDVE</sequence>
<dbReference type="InterPro" id="IPR008952">
    <property type="entry name" value="Tetraspanin_EC2_sf"/>
</dbReference>
<dbReference type="Pfam" id="PF00335">
    <property type="entry name" value="Tetraspanin"/>
    <property type="match status" value="1"/>
</dbReference>
<dbReference type="AlphaFoldDB" id="A0A161MFL5"/>
<keyword evidence="3 5" id="KW-1133">Transmembrane helix</keyword>
<protein>
    <submittedName>
        <fullName evidence="6">Putative tetraspanin</fullName>
    </submittedName>
</protein>
<feature type="non-terminal residue" evidence="6">
    <location>
        <position position="159"/>
    </location>
</feature>
<evidence type="ECO:0000256" key="4">
    <source>
        <dbReference type="ARBA" id="ARBA00023136"/>
    </source>
</evidence>
<feature type="transmembrane region" description="Helical" evidence="5">
    <location>
        <begin position="82"/>
        <end position="104"/>
    </location>
</feature>
<keyword evidence="4 5" id="KW-0472">Membrane</keyword>
<keyword evidence="2 5" id="KW-0812">Transmembrane</keyword>
<evidence type="ECO:0000313" key="6">
    <source>
        <dbReference type="EMBL" id="JAR99645.1"/>
    </source>
</evidence>
<dbReference type="SUPFAM" id="SSF48652">
    <property type="entry name" value="Tetraspanin"/>
    <property type="match status" value="1"/>
</dbReference>
<dbReference type="PANTHER" id="PTHR19282">
    <property type="entry name" value="TETRASPANIN"/>
    <property type="match status" value="1"/>
</dbReference>
<dbReference type="GO" id="GO:0016020">
    <property type="term" value="C:membrane"/>
    <property type="evidence" value="ECO:0007669"/>
    <property type="project" value="UniProtKB-SubCell"/>
</dbReference>